<dbReference type="Proteomes" id="UP001352852">
    <property type="component" value="Unassembled WGS sequence"/>
</dbReference>
<protein>
    <submittedName>
        <fullName evidence="2">Mitogen-activated protein kinase kinase kinase 5</fullName>
    </submittedName>
</protein>
<dbReference type="InterPro" id="IPR013761">
    <property type="entry name" value="SAM/pointed_sf"/>
</dbReference>
<feature type="compositionally biased region" description="Acidic residues" evidence="1">
    <location>
        <begin position="36"/>
        <end position="45"/>
    </location>
</feature>
<feature type="region of interest" description="Disordered" evidence="1">
    <location>
        <begin position="29"/>
        <end position="65"/>
    </location>
</feature>
<comment type="caution">
    <text evidence="2">The sequence shown here is derived from an EMBL/GenBank/DDBJ whole genome shotgun (WGS) entry which is preliminary data.</text>
</comment>
<keyword evidence="2" id="KW-0808">Transferase</keyword>
<sequence>MFALDNIIRKAVQTAITILVPELRPHFSLTSVSDPADQDDLDDDTEPGRNSTHQSRTPAVAAHDDTVATSGVSTLSSTVSHESHNAQRSVSMELGRMKLETNRLLEELLQKERQYQAILQQVLEEREHEIRLLRLRSEPAEPATASEGLQGQRSGAAERHEDPELSRWLRLSGADQDAIDRILNEEYTLNDILHYVTRDDLKSLRLRL</sequence>
<evidence type="ECO:0000313" key="2">
    <source>
        <dbReference type="EMBL" id="MED6288876.1"/>
    </source>
</evidence>
<dbReference type="SUPFAM" id="SSF47769">
    <property type="entry name" value="SAM/Pointed domain"/>
    <property type="match status" value="1"/>
</dbReference>
<feature type="compositionally biased region" description="Polar residues" evidence="1">
    <location>
        <begin position="48"/>
        <end position="57"/>
    </location>
</feature>
<evidence type="ECO:0000313" key="3">
    <source>
        <dbReference type="Proteomes" id="UP001352852"/>
    </source>
</evidence>
<keyword evidence="2" id="KW-0418">Kinase</keyword>
<gene>
    <name evidence="2" type="primary">MAP3K5_3</name>
    <name evidence="2" type="ORF">CHARACLAT_030730</name>
</gene>
<keyword evidence="3" id="KW-1185">Reference proteome</keyword>
<evidence type="ECO:0000256" key="1">
    <source>
        <dbReference type="SAM" id="MobiDB-lite"/>
    </source>
</evidence>
<dbReference type="GO" id="GO:0016301">
    <property type="term" value="F:kinase activity"/>
    <property type="evidence" value="ECO:0007669"/>
    <property type="project" value="UniProtKB-KW"/>
</dbReference>
<name>A0ABU7ENS1_9TELE</name>
<proteinExistence type="predicted"/>
<organism evidence="2 3">
    <name type="scientific">Characodon lateralis</name>
    <dbReference type="NCBI Taxonomy" id="208331"/>
    <lineage>
        <taxon>Eukaryota</taxon>
        <taxon>Metazoa</taxon>
        <taxon>Chordata</taxon>
        <taxon>Craniata</taxon>
        <taxon>Vertebrata</taxon>
        <taxon>Euteleostomi</taxon>
        <taxon>Actinopterygii</taxon>
        <taxon>Neopterygii</taxon>
        <taxon>Teleostei</taxon>
        <taxon>Neoteleostei</taxon>
        <taxon>Acanthomorphata</taxon>
        <taxon>Ovalentaria</taxon>
        <taxon>Atherinomorphae</taxon>
        <taxon>Cyprinodontiformes</taxon>
        <taxon>Goodeidae</taxon>
        <taxon>Characodon</taxon>
    </lineage>
</organism>
<dbReference type="EMBL" id="JAHUTJ010062082">
    <property type="protein sequence ID" value="MED6288876.1"/>
    <property type="molecule type" value="Genomic_DNA"/>
</dbReference>
<accession>A0ABU7ENS1</accession>
<reference evidence="2 3" key="1">
    <citation type="submission" date="2021-06" db="EMBL/GenBank/DDBJ databases">
        <authorList>
            <person name="Palmer J.M."/>
        </authorList>
    </citation>
    <scope>NUCLEOTIDE SEQUENCE [LARGE SCALE GENOMIC DNA]</scope>
    <source>
        <strain evidence="2 3">CL_MEX2019</strain>
        <tissue evidence="2">Muscle</tissue>
    </source>
</reference>
<feature type="region of interest" description="Disordered" evidence="1">
    <location>
        <begin position="136"/>
        <end position="164"/>
    </location>
</feature>